<comment type="caution">
    <text evidence="3">The sequence shown here is derived from an EMBL/GenBank/DDBJ whole genome shotgun (WGS) entry which is preliminary data.</text>
</comment>
<feature type="domain" description="DUF7918" evidence="2">
    <location>
        <begin position="68"/>
        <end position="250"/>
    </location>
</feature>
<dbReference type="Pfam" id="PF25534">
    <property type="entry name" value="DUF7918"/>
    <property type="match status" value="1"/>
</dbReference>
<sequence length="692" mass="78065">MPEHKGIKLNIVSQWELKMHPEFPHPESTQFTFRSPKLSKEVFEGHGHSPAAKASDSKADRLLGRQTSIVSVYIPSASGSRFFVRYNVGDAADQCPWFYFKLYMNGRHIASWGTNTQTRPSGQVMRGLFEPDATWDYKDGKTVYKNPGTEYRPFFFSQESADCTAGDDGGLIEVKAFRARGRKRRNPRLEQYKDQTKYGVIMPTHGLVEKPQDSKFFDWHLKDSKDNPFATFKFHYRSWDNLQSLQLIPPDHARNLEDQVPSMARHLMGPSLSMQSLNKTLGSPHTPTKYLGKVYTSDQVHDSLRIAYPPLEYTGSLDLPDDRKPWSKGFDKMRMGSSLSGNKHHRDAIIDSSGPPTEPDPFYTSAPKQKYIERRIMPISKFSALSIDGAGSPSSHKWLDADYSNRPLPEIPSRPSSTASRASLISRAPSVTPSLLSYLDRDQSSPEPTIGTAIAVSVDSDLSETSVSYEEDDTEDDDFEDHNFEGISALSPPPSKHNSKRQGIISASSIQTSFSLPSVTLRKPKRLAVKLSPLKIPPRKESVNEAVNGHFHTSAPNNDNIGTISLSESEWMRRTPSPVKETLIERLWSPTPERKERNKLLSPERMAEMMELSIAEDDDSVELENSKAWDSDRGLDGGAIELVAMHHHSQQIQDENDRNAFDDYEINAMNMREGNIHDGYENRSSMREGNWI</sequence>
<reference evidence="3 4" key="1">
    <citation type="submission" date="2019-06" db="EMBL/GenBank/DDBJ databases">
        <title>Genome Sequence of the Brown Rot Fungal Pathogen Monilinia fructicola.</title>
        <authorList>
            <person name="De Miccolis Angelini R.M."/>
            <person name="Landi L."/>
            <person name="Abate D."/>
            <person name="Pollastro S."/>
            <person name="Romanazzi G."/>
            <person name="Faretra F."/>
        </authorList>
    </citation>
    <scope>NUCLEOTIDE SEQUENCE [LARGE SCALE GENOMIC DNA]</scope>
    <source>
        <strain evidence="3 4">Mfrc123</strain>
    </source>
</reference>
<feature type="compositionally biased region" description="Acidic residues" evidence="1">
    <location>
        <begin position="469"/>
        <end position="480"/>
    </location>
</feature>
<feature type="region of interest" description="Disordered" evidence="1">
    <location>
        <begin position="328"/>
        <end position="367"/>
    </location>
</feature>
<evidence type="ECO:0000313" key="4">
    <source>
        <dbReference type="Proteomes" id="UP000322873"/>
    </source>
</evidence>
<name>A0A5M9JD28_MONFR</name>
<dbReference type="VEuPathDB" id="FungiDB:MFRU_048g00270"/>
<evidence type="ECO:0000259" key="2">
    <source>
        <dbReference type="Pfam" id="PF25534"/>
    </source>
</evidence>
<organism evidence="3 4">
    <name type="scientific">Monilinia fructicola</name>
    <name type="common">Brown rot fungus</name>
    <name type="synonym">Ciboria fructicola</name>
    <dbReference type="NCBI Taxonomy" id="38448"/>
    <lineage>
        <taxon>Eukaryota</taxon>
        <taxon>Fungi</taxon>
        <taxon>Dikarya</taxon>
        <taxon>Ascomycota</taxon>
        <taxon>Pezizomycotina</taxon>
        <taxon>Leotiomycetes</taxon>
        <taxon>Helotiales</taxon>
        <taxon>Sclerotiniaceae</taxon>
        <taxon>Monilinia</taxon>
    </lineage>
</organism>
<feature type="region of interest" description="Disordered" evidence="1">
    <location>
        <begin position="455"/>
        <end position="503"/>
    </location>
</feature>
<evidence type="ECO:0000256" key="1">
    <source>
        <dbReference type="SAM" id="MobiDB-lite"/>
    </source>
</evidence>
<dbReference type="EMBL" id="VICG01000010">
    <property type="protein sequence ID" value="KAA8567528.1"/>
    <property type="molecule type" value="Genomic_DNA"/>
</dbReference>
<dbReference type="OrthoDB" id="436496at2759"/>
<evidence type="ECO:0000313" key="3">
    <source>
        <dbReference type="EMBL" id="KAA8567528.1"/>
    </source>
</evidence>
<proteinExistence type="predicted"/>
<gene>
    <name evidence="3" type="ORF">EYC84_008004</name>
</gene>
<dbReference type="AlphaFoldDB" id="A0A5M9JD28"/>
<dbReference type="InterPro" id="IPR057678">
    <property type="entry name" value="DUF7918"/>
</dbReference>
<accession>A0A5M9JD28</accession>
<keyword evidence="4" id="KW-1185">Reference proteome</keyword>
<protein>
    <recommendedName>
        <fullName evidence="2">DUF7918 domain-containing protein</fullName>
    </recommendedName>
</protein>
<dbReference type="Proteomes" id="UP000322873">
    <property type="component" value="Unassembled WGS sequence"/>
</dbReference>